<feature type="transmembrane region" description="Helical" evidence="10">
    <location>
        <begin position="143"/>
        <end position="163"/>
    </location>
</feature>
<keyword evidence="2" id="KW-0813">Transport</keyword>
<name>A0A2W5Z9W8_9BACT</name>
<evidence type="ECO:0000256" key="4">
    <source>
        <dbReference type="ARBA" id="ARBA00022692"/>
    </source>
</evidence>
<proteinExistence type="inferred from homology"/>
<feature type="transmembrane region" description="Helical" evidence="10">
    <location>
        <begin position="84"/>
        <end position="106"/>
    </location>
</feature>
<evidence type="ECO:0000313" key="12">
    <source>
        <dbReference type="Proteomes" id="UP000248724"/>
    </source>
</evidence>
<keyword evidence="3" id="KW-1003">Cell membrane</keyword>
<keyword evidence="4 10" id="KW-0812">Transmembrane</keyword>
<feature type="transmembrane region" description="Helical" evidence="10">
    <location>
        <begin position="118"/>
        <end position="137"/>
    </location>
</feature>
<dbReference type="Proteomes" id="UP000248724">
    <property type="component" value="Unassembled WGS sequence"/>
</dbReference>
<dbReference type="PANTHER" id="PTHR11795">
    <property type="entry name" value="BRANCHED-CHAIN AMINO ACID TRANSPORT SYSTEM PERMEASE PROTEIN LIVH"/>
    <property type="match status" value="1"/>
</dbReference>
<comment type="subcellular location">
    <subcellularLocation>
        <location evidence="1">Cell membrane</location>
        <topology evidence="1">Multi-pass membrane protein</topology>
    </subcellularLocation>
</comment>
<evidence type="ECO:0000256" key="1">
    <source>
        <dbReference type="ARBA" id="ARBA00004651"/>
    </source>
</evidence>
<evidence type="ECO:0000256" key="5">
    <source>
        <dbReference type="ARBA" id="ARBA00022970"/>
    </source>
</evidence>
<dbReference type="GO" id="GO:0006865">
    <property type="term" value="P:amino acid transport"/>
    <property type="evidence" value="ECO:0007669"/>
    <property type="project" value="UniProtKB-KW"/>
</dbReference>
<evidence type="ECO:0000256" key="9">
    <source>
        <dbReference type="SAM" id="MobiDB-lite"/>
    </source>
</evidence>
<feature type="region of interest" description="Disordered" evidence="9">
    <location>
        <begin position="33"/>
        <end position="70"/>
    </location>
</feature>
<dbReference type="Pfam" id="PF02653">
    <property type="entry name" value="BPD_transp_2"/>
    <property type="match status" value="1"/>
</dbReference>
<organism evidence="11 12">
    <name type="scientific">Candidatus Aeolococcus gillhamiae</name>
    <dbReference type="NCBI Taxonomy" id="3127015"/>
    <lineage>
        <taxon>Bacteria</taxon>
        <taxon>Bacillati</taxon>
        <taxon>Candidatus Dormiibacterota</taxon>
        <taxon>Candidatus Dormibacteria</taxon>
        <taxon>Candidatus Aeolococcales</taxon>
        <taxon>Candidatus Aeolococcaceae</taxon>
        <taxon>Candidatus Aeolococcus</taxon>
    </lineage>
</organism>
<evidence type="ECO:0000256" key="10">
    <source>
        <dbReference type="SAM" id="Phobius"/>
    </source>
</evidence>
<evidence type="ECO:0000256" key="7">
    <source>
        <dbReference type="ARBA" id="ARBA00023136"/>
    </source>
</evidence>
<feature type="transmembrane region" description="Helical" evidence="10">
    <location>
        <begin position="333"/>
        <end position="357"/>
    </location>
</feature>
<evidence type="ECO:0000256" key="3">
    <source>
        <dbReference type="ARBA" id="ARBA00022475"/>
    </source>
</evidence>
<evidence type="ECO:0000256" key="2">
    <source>
        <dbReference type="ARBA" id="ARBA00022448"/>
    </source>
</evidence>
<evidence type="ECO:0000256" key="8">
    <source>
        <dbReference type="ARBA" id="ARBA00037998"/>
    </source>
</evidence>
<dbReference type="GO" id="GO:0005886">
    <property type="term" value="C:plasma membrane"/>
    <property type="evidence" value="ECO:0007669"/>
    <property type="project" value="UniProtKB-SubCell"/>
</dbReference>
<dbReference type="GO" id="GO:0022857">
    <property type="term" value="F:transmembrane transporter activity"/>
    <property type="evidence" value="ECO:0007669"/>
    <property type="project" value="InterPro"/>
</dbReference>
<sequence length="371" mass="38044">MERHVWLCRHHHDRPGRFRLHGDLRRATGVQGHLPHRRPFDATRVQPRRQEGRCQPENPPESDALRDATGVSGRACPAPVSSQLLASTIAVALSLGGLYALLAVGFTAAYHMLGEANLAFGDTIGLATVFSAVVYAATRNLPLAVAVALAAAMAASLLVDHLVVGPLRGGADRLAPIIATVGAALVLRNLTLAPFGADDRSFPPVLGTGSVVVGSTALDTTALGAAVLLAVVGAATSLLFHRRWGRALVAVRDDPLGAALTGIPVRRLAAYVYACAGLVGACGGVLLAAHVRSAGAGAGWRITLLAFTAAIIGGGSLRGAAAGGVILGTLDAVAQVMIGSSWADAFGLMALVTLILLRPDGIRRVAVSSRP</sequence>
<dbReference type="InterPro" id="IPR001851">
    <property type="entry name" value="ABC_transp_permease"/>
</dbReference>
<feature type="transmembrane region" description="Helical" evidence="10">
    <location>
        <begin position="175"/>
        <end position="197"/>
    </location>
</feature>
<feature type="transmembrane region" description="Helical" evidence="10">
    <location>
        <begin position="303"/>
        <end position="327"/>
    </location>
</feature>
<accession>A0A2W5Z9W8</accession>
<comment type="similarity">
    <text evidence="8">Belongs to the binding-protein-dependent transport system permease family. LivHM subfamily.</text>
</comment>
<reference evidence="11 12" key="1">
    <citation type="journal article" date="2017" name="Nature">
        <title>Atmospheric trace gases support primary production in Antarctic desert surface soil.</title>
        <authorList>
            <person name="Ji M."/>
            <person name="Greening C."/>
            <person name="Vanwonterghem I."/>
            <person name="Carere C.R."/>
            <person name="Bay S.K."/>
            <person name="Steen J.A."/>
            <person name="Montgomery K."/>
            <person name="Lines T."/>
            <person name="Beardall J."/>
            <person name="van Dorst J."/>
            <person name="Snape I."/>
            <person name="Stott M.B."/>
            <person name="Hugenholtz P."/>
            <person name="Ferrari B.C."/>
        </authorList>
    </citation>
    <scope>NUCLEOTIDE SEQUENCE [LARGE SCALE GENOMIC DNA]</scope>
    <source>
        <strain evidence="11">RRmetagenome_bin12</strain>
    </source>
</reference>
<protein>
    <recommendedName>
        <fullName evidence="13">Branched-chain amino acid ABC transporter permease</fullName>
    </recommendedName>
</protein>
<evidence type="ECO:0000313" key="11">
    <source>
        <dbReference type="EMBL" id="PZR82189.1"/>
    </source>
</evidence>
<keyword evidence="5" id="KW-0029">Amino-acid transport</keyword>
<dbReference type="PANTHER" id="PTHR11795:SF445">
    <property type="entry name" value="AMINO ACID ABC TRANSPORTER PERMEASE PROTEIN"/>
    <property type="match status" value="1"/>
</dbReference>
<feature type="transmembrane region" description="Helical" evidence="10">
    <location>
        <begin position="271"/>
        <end position="291"/>
    </location>
</feature>
<evidence type="ECO:0008006" key="13">
    <source>
        <dbReference type="Google" id="ProtNLM"/>
    </source>
</evidence>
<dbReference type="InterPro" id="IPR052157">
    <property type="entry name" value="BCAA_transport_permease"/>
</dbReference>
<keyword evidence="7 10" id="KW-0472">Membrane</keyword>
<gene>
    <name evidence="11" type="ORF">DLM65_04240</name>
</gene>
<keyword evidence="6 10" id="KW-1133">Transmembrane helix</keyword>
<feature type="transmembrane region" description="Helical" evidence="10">
    <location>
        <begin position="217"/>
        <end position="240"/>
    </location>
</feature>
<dbReference type="CDD" id="cd06582">
    <property type="entry name" value="TM_PBP1_LivH_like"/>
    <property type="match status" value="1"/>
</dbReference>
<comment type="caution">
    <text evidence="11">The sequence shown here is derived from an EMBL/GenBank/DDBJ whole genome shotgun (WGS) entry which is preliminary data.</text>
</comment>
<evidence type="ECO:0000256" key="6">
    <source>
        <dbReference type="ARBA" id="ARBA00022989"/>
    </source>
</evidence>
<dbReference type="AlphaFoldDB" id="A0A2W5Z9W8"/>
<dbReference type="EMBL" id="QHBU01000079">
    <property type="protein sequence ID" value="PZR82189.1"/>
    <property type="molecule type" value="Genomic_DNA"/>
</dbReference>